<dbReference type="RefSeq" id="WP_243558058.1">
    <property type="nucleotide sequence ID" value="NZ_CP094528.1"/>
</dbReference>
<proteinExistence type="predicted"/>
<gene>
    <name evidence="2" type="ORF">MTO99_06815</name>
</gene>
<dbReference type="Proteomes" id="UP000832097">
    <property type="component" value="Chromosome"/>
</dbReference>
<keyword evidence="3" id="KW-1185">Reference proteome</keyword>
<dbReference type="EMBL" id="CP094528">
    <property type="protein sequence ID" value="UOE45462.1"/>
    <property type="molecule type" value="Genomic_DNA"/>
</dbReference>
<name>A0ABY4C1W7_9MICO</name>
<feature type="region of interest" description="Disordered" evidence="1">
    <location>
        <begin position="97"/>
        <end position="122"/>
    </location>
</feature>
<protein>
    <submittedName>
        <fullName evidence="2">Uncharacterized protein</fullName>
    </submittedName>
</protein>
<reference evidence="2 3" key="1">
    <citation type="submission" date="2022-03" db="EMBL/GenBank/DDBJ databases">
        <title>Mucilaginibacter sp. isolated from the gut of Protaetia brevitarsis seulensis larvae.</title>
        <authorList>
            <person name="Won M."/>
            <person name="Kim S.-J."/>
            <person name="Kwon S.-W."/>
        </authorList>
    </citation>
    <scope>NUCLEOTIDE SEQUENCE [LARGE SCALE GENOMIC DNA]</scope>
    <source>
        <strain evidence="2 3">CFWR-12</strain>
    </source>
</reference>
<evidence type="ECO:0000313" key="3">
    <source>
        <dbReference type="Proteomes" id="UP000832097"/>
    </source>
</evidence>
<accession>A0ABY4C1W7</accession>
<organism evidence="2 3">
    <name type="scientific">Agromyces larvae</name>
    <dbReference type="NCBI Taxonomy" id="2929802"/>
    <lineage>
        <taxon>Bacteria</taxon>
        <taxon>Bacillati</taxon>
        <taxon>Actinomycetota</taxon>
        <taxon>Actinomycetes</taxon>
        <taxon>Micrococcales</taxon>
        <taxon>Microbacteriaceae</taxon>
        <taxon>Agromyces</taxon>
    </lineage>
</organism>
<evidence type="ECO:0000313" key="2">
    <source>
        <dbReference type="EMBL" id="UOE45462.1"/>
    </source>
</evidence>
<sequence length="122" mass="14017">MNAELLLTLLATLVTLTIGVGTWLNHRRANETTAAKVEAEIGHSVVEDYLLLDRRVSELVEQKLGPLREEVAQLRHREAQWSRILRRVWAQWPKEHPAPELEPDELQAIESTLPPGWLEERS</sequence>
<evidence type="ECO:0000256" key="1">
    <source>
        <dbReference type="SAM" id="MobiDB-lite"/>
    </source>
</evidence>